<evidence type="ECO:0000256" key="2">
    <source>
        <dbReference type="ARBA" id="ARBA00022723"/>
    </source>
</evidence>
<proteinExistence type="predicted"/>
<dbReference type="GeneID" id="116305670"/>
<evidence type="ECO:0000256" key="10">
    <source>
        <dbReference type="PROSITE-ProRule" id="PRU00134"/>
    </source>
</evidence>
<keyword evidence="8" id="KW-0966">Cell projection</keyword>
<dbReference type="KEGG" id="aten:116305670"/>
<feature type="compositionally biased region" description="Basic and acidic residues" evidence="11">
    <location>
        <begin position="418"/>
        <end position="456"/>
    </location>
</feature>
<dbReference type="OrthoDB" id="10257049at2759"/>
<name>A0A6P8IZY0_ACTTE</name>
<dbReference type="GO" id="GO:0008270">
    <property type="term" value="F:zinc ion binding"/>
    <property type="evidence" value="ECO:0007669"/>
    <property type="project" value="UniProtKB-KW"/>
</dbReference>
<dbReference type="PRINTS" id="PR01415">
    <property type="entry name" value="ANKYRIN"/>
</dbReference>
<keyword evidence="3" id="KW-0677">Repeat</keyword>
<dbReference type="InterPro" id="IPR052452">
    <property type="entry name" value="Ankyrin-MYND_dom_contain_2"/>
</dbReference>
<dbReference type="PANTHER" id="PTHR24150">
    <property type="entry name" value="ANKYRIN REPEAT AND MYND DOMAIN-CONTAINING PROTEIN 2"/>
    <property type="match status" value="1"/>
</dbReference>
<dbReference type="SUPFAM" id="SSF48403">
    <property type="entry name" value="Ankyrin repeat"/>
    <property type="match status" value="1"/>
</dbReference>
<dbReference type="InterPro" id="IPR036770">
    <property type="entry name" value="Ankyrin_rpt-contain_sf"/>
</dbReference>
<evidence type="ECO:0000256" key="8">
    <source>
        <dbReference type="ARBA" id="ARBA00023273"/>
    </source>
</evidence>
<evidence type="ECO:0000256" key="3">
    <source>
        <dbReference type="ARBA" id="ARBA00022737"/>
    </source>
</evidence>
<evidence type="ECO:0000256" key="4">
    <source>
        <dbReference type="ARBA" id="ARBA00022771"/>
    </source>
</evidence>
<evidence type="ECO:0000256" key="1">
    <source>
        <dbReference type="ARBA" id="ARBA00004138"/>
    </source>
</evidence>
<gene>
    <name evidence="14" type="primary">LOC116305670</name>
</gene>
<feature type="compositionally biased region" description="Basic and acidic residues" evidence="11">
    <location>
        <begin position="369"/>
        <end position="410"/>
    </location>
</feature>
<dbReference type="PROSITE" id="PS50297">
    <property type="entry name" value="ANK_REP_REGION"/>
    <property type="match status" value="2"/>
</dbReference>
<evidence type="ECO:0000256" key="7">
    <source>
        <dbReference type="ARBA" id="ARBA00023069"/>
    </source>
</evidence>
<dbReference type="Proteomes" id="UP000515163">
    <property type="component" value="Unplaced"/>
</dbReference>
<keyword evidence="4 10" id="KW-0863">Zinc-finger</keyword>
<comment type="subcellular location">
    <subcellularLocation>
        <location evidence="1">Cell projection</location>
        <location evidence="1">Cilium</location>
    </subcellularLocation>
</comment>
<dbReference type="InterPro" id="IPR002110">
    <property type="entry name" value="Ankyrin_rpt"/>
</dbReference>
<dbReference type="InParanoid" id="A0A6P8IZY0"/>
<dbReference type="AlphaFoldDB" id="A0A6P8IZY0"/>
<reference evidence="14" key="1">
    <citation type="submission" date="2025-08" db="UniProtKB">
        <authorList>
            <consortium name="RefSeq"/>
        </authorList>
    </citation>
    <scope>IDENTIFICATION</scope>
    <source>
        <tissue evidence="14">Tentacle</tissue>
    </source>
</reference>
<protein>
    <submittedName>
        <fullName evidence="14">Ankyrin repeat and MYND domain-containing protein 2-like</fullName>
    </submittedName>
</protein>
<dbReference type="Gene3D" id="1.25.40.20">
    <property type="entry name" value="Ankyrin repeat-containing domain"/>
    <property type="match status" value="1"/>
</dbReference>
<keyword evidence="6 9" id="KW-0040">ANK repeat</keyword>
<keyword evidence="2" id="KW-0479">Metal-binding</keyword>
<feature type="repeat" description="ANK" evidence="9">
    <location>
        <begin position="42"/>
        <end position="74"/>
    </location>
</feature>
<evidence type="ECO:0000256" key="11">
    <source>
        <dbReference type="SAM" id="MobiDB-lite"/>
    </source>
</evidence>
<feature type="region of interest" description="Disordered" evidence="11">
    <location>
        <begin position="369"/>
        <end position="456"/>
    </location>
</feature>
<keyword evidence="7" id="KW-0969">Cilium</keyword>
<evidence type="ECO:0000313" key="14">
    <source>
        <dbReference type="RefSeq" id="XP_031571493.1"/>
    </source>
</evidence>
<evidence type="ECO:0000259" key="12">
    <source>
        <dbReference type="PROSITE" id="PS50865"/>
    </source>
</evidence>
<accession>A0A6P8IZY0</accession>
<feature type="domain" description="MYND-type" evidence="12">
    <location>
        <begin position="317"/>
        <end position="354"/>
    </location>
</feature>
<keyword evidence="5" id="KW-0862">Zinc</keyword>
<dbReference type="Pfam" id="PF12796">
    <property type="entry name" value="Ank_2"/>
    <property type="match status" value="1"/>
</dbReference>
<evidence type="ECO:0000256" key="9">
    <source>
        <dbReference type="PROSITE-ProRule" id="PRU00023"/>
    </source>
</evidence>
<dbReference type="SUPFAM" id="SSF144232">
    <property type="entry name" value="HIT/MYND zinc finger-like"/>
    <property type="match status" value="1"/>
</dbReference>
<evidence type="ECO:0000256" key="6">
    <source>
        <dbReference type="ARBA" id="ARBA00023043"/>
    </source>
</evidence>
<dbReference type="PROSITE" id="PS50865">
    <property type="entry name" value="ZF_MYND_2"/>
    <property type="match status" value="1"/>
</dbReference>
<feature type="repeat" description="ANK" evidence="9">
    <location>
        <begin position="76"/>
        <end position="108"/>
    </location>
</feature>
<keyword evidence="13" id="KW-1185">Reference proteome</keyword>
<dbReference type="InterPro" id="IPR002893">
    <property type="entry name" value="Znf_MYND"/>
</dbReference>
<evidence type="ECO:0000313" key="13">
    <source>
        <dbReference type="Proteomes" id="UP000515163"/>
    </source>
</evidence>
<dbReference type="RefSeq" id="XP_031571493.1">
    <property type="nucleotide sequence ID" value="XM_031715633.1"/>
</dbReference>
<sequence length="456" mass="51802">MASSKMNESEEELVKAINRVDIPEVRRLLSSGLVDVNCLDEQGMTPLMHCAYKGNAEMTELLLAHGADVNSNKHEHKYTALMFSCVSGAFEVTRLLLEAGANVQAENNLGKTAGQLGAFVGHHECVSLINNFISQEDLLYYTRPQGFEKEGKLPAKLVPSLYKYITVTNINPVKLVTFLKDHMDLVENYKSVSKVLDLRCEKFIKQQSMNEIMAMKMHFYGYTVRKCGRWHEGLDGKEGIEGLLKFLIKGRPSDGFPLGTEDFIRQSIKEFDYPQCTIFQQLVTTLSPVERGNEPTALTVLTQVINGIQSADFSKCCTVCGESKAVKKCAPCKKVAYCSVNCQKMHWGTHKKHCKRLAEEYKRELAEEEQMKKLEEETRAQQEAEKRKTREEKCVNREKENEKTENKETLDEGVLAGEDEKKDKNKEEENITDKNVQKLEEKMADLETEKSAERES</sequence>
<dbReference type="PROSITE" id="PS50088">
    <property type="entry name" value="ANK_REPEAT"/>
    <property type="match status" value="2"/>
</dbReference>
<dbReference type="SMART" id="SM00248">
    <property type="entry name" value="ANK"/>
    <property type="match status" value="2"/>
</dbReference>
<dbReference type="Pfam" id="PF01753">
    <property type="entry name" value="zf-MYND"/>
    <property type="match status" value="1"/>
</dbReference>
<dbReference type="Gene3D" id="6.10.140.2220">
    <property type="match status" value="1"/>
</dbReference>
<dbReference type="PANTHER" id="PTHR24150:SF8">
    <property type="entry name" value="ANKYRIN REPEAT AND MYND DOMAIN-CONTAINING PROTEIN 2"/>
    <property type="match status" value="1"/>
</dbReference>
<organism evidence="13 14">
    <name type="scientific">Actinia tenebrosa</name>
    <name type="common">Australian red waratah sea anemone</name>
    <dbReference type="NCBI Taxonomy" id="6105"/>
    <lineage>
        <taxon>Eukaryota</taxon>
        <taxon>Metazoa</taxon>
        <taxon>Cnidaria</taxon>
        <taxon>Anthozoa</taxon>
        <taxon>Hexacorallia</taxon>
        <taxon>Actiniaria</taxon>
        <taxon>Actiniidae</taxon>
        <taxon>Actinia</taxon>
    </lineage>
</organism>
<evidence type="ECO:0000256" key="5">
    <source>
        <dbReference type="ARBA" id="ARBA00022833"/>
    </source>
</evidence>
<dbReference type="GO" id="GO:0005929">
    <property type="term" value="C:cilium"/>
    <property type="evidence" value="ECO:0007669"/>
    <property type="project" value="UniProtKB-SubCell"/>
</dbReference>
<dbReference type="FunCoup" id="A0A6P8IZY0">
    <property type="interactions" value="1949"/>
</dbReference>